<dbReference type="GO" id="GO:0005886">
    <property type="term" value="C:plasma membrane"/>
    <property type="evidence" value="ECO:0007669"/>
    <property type="project" value="UniProtKB-SubCell"/>
</dbReference>
<keyword evidence="2" id="KW-1003">Cell membrane</keyword>
<keyword evidence="4 8" id="KW-1133">Transmembrane helix</keyword>
<comment type="subcellular location">
    <subcellularLocation>
        <location evidence="1">Cell membrane</location>
        <topology evidence="1">Multi-pass membrane protein</topology>
    </subcellularLocation>
</comment>
<name>A0AAN7ZNX5_9COLE</name>
<evidence type="ECO:0000256" key="2">
    <source>
        <dbReference type="ARBA" id="ARBA00022475"/>
    </source>
</evidence>
<evidence type="ECO:0000256" key="3">
    <source>
        <dbReference type="ARBA" id="ARBA00022692"/>
    </source>
</evidence>
<feature type="transmembrane region" description="Helical" evidence="8">
    <location>
        <begin position="126"/>
        <end position="143"/>
    </location>
</feature>
<evidence type="ECO:0000313" key="10">
    <source>
        <dbReference type="Proteomes" id="UP001329430"/>
    </source>
</evidence>
<keyword evidence="7" id="KW-0325">Glycoprotein</keyword>
<evidence type="ECO:0000256" key="7">
    <source>
        <dbReference type="ARBA" id="ARBA00023180"/>
    </source>
</evidence>
<proteinExistence type="predicted"/>
<evidence type="ECO:0000256" key="1">
    <source>
        <dbReference type="ARBA" id="ARBA00004651"/>
    </source>
</evidence>
<dbReference type="AlphaFoldDB" id="A0AAN7ZNX5"/>
<feature type="transmembrane region" description="Helical" evidence="8">
    <location>
        <begin position="95"/>
        <end position="114"/>
    </location>
</feature>
<keyword evidence="5 8" id="KW-0472">Membrane</keyword>
<dbReference type="PANTHER" id="PTHR42643:SF30">
    <property type="entry name" value="IONOTROPIC RECEPTOR 40A-RELATED"/>
    <property type="match status" value="1"/>
</dbReference>
<evidence type="ECO:0000256" key="4">
    <source>
        <dbReference type="ARBA" id="ARBA00022989"/>
    </source>
</evidence>
<keyword evidence="3 8" id="KW-0812">Transmembrane</keyword>
<dbReference type="Proteomes" id="UP001329430">
    <property type="component" value="Chromosome 4"/>
</dbReference>
<keyword evidence="10" id="KW-1185">Reference proteome</keyword>
<dbReference type="PANTHER" id="PTHR42643">
    <property type="entry name" value="IONOTROPIC RECEPTOR 20A-RELATED"/>
    <property type="match status" value="1"/>
</dbReference>
<evidence type="ECO:0000256" key="5">
    <source>
        <dbReference type="ARBA" id="ARBA00023136"/>
    </source>
</evidence>
<sequence>MENCTTIFCHAAYILLKALRDQLNLTIVPIEYYNFCAVVKHRALITTINSDIFTDCMDDIDNSLTISYVTLVFVPPQPIPLSLLEALWYILEVKVWAFIGIFTLLVIITFWFSLISVNGRYKVAKLFEAFSNTMALFFGVGISRIPKNPVMKLFLVIYAVYCIHIQTALTSNLFNLLSVPLYKNKFKTVEEVANAEISICAPMTYKDFFILSEPENTTYSKIKRKVKFYPNEDLPTPLERAIIRRECVALAGKLDFYYETWRLQRNFDGIEDTCVAAGEVRAIKATMVMRKGHYLMLAVNELITRFVESGIFAAAERNLIQLYDEDVRLKVKGLDDESLTLGQLYIFFVIYGIGCCLAVLVFALELVIHKITK</sequence>
<gene>
    <name evidence="9" type="ORF">RI129_005856</name>
</gene>
<dbReference type="InterPro" id="IPR052192">
    <property type="entry name" value="Insect_Ionotropic_Sensory_Rcpt"/>
</dbReference>
<feature type="transmembrane region" description="Helical" evidence="8">
    <location>
        <begin position="294"/>
        <end position="315"/>
    </location>
</feature>
<evidence type="ECO:0008006" key="11">
    <source>
        <dbReference type="Google" id="ProtNLM"/>
    </source>
</evidence>
<feature type="transmembrane region" description="Helical" evidence="8">
    <location>
        <begin position="155"/>
        <end position="177"/>
    </location>
</feature>
<evidence type="ECO:0000256" key="8">
    <source>
        <dbReference type="SAM" id="Phobius"/>
    </source>
</evidence>
<dbReference type="EMBL" id="JAVRBK010000004">
    <property type="protein sequence ID" value="KAK5644556.1"/>
    <property type="molecule type" value="Genomic_DNA"/>
</dbReference>
<dbReference type="Gene3D" id="1.10.287.70">
    <property type="match status" value="1"/>
</dbReference>
<comment type="caution">
    <text evidence="9">The sequence shown here is derived from an EMBL/GenBank/DDBJ whole genome shotgun (WGS) entry which is preliminary data.</text>
</comment>
<keyword evidence="6" id="KW-0675">Receptor</keyword>
<organism evidence="9 10">
    <name type="scientific">Pyrocoelia pectoralis</name>
    <dbReference type="NCBI Taxonomy" id="417401"/>
    <lineage>
        <taxon>Eukaryota</taxon>
        <taxon>Metazoa</taxon>
        <taxon>Ecdysozoa</taxon>
        <taxon>Arthropoda</taxon>
        <taxon>Hexapoda</taxon>
        <taxon>Insecta</taxon>
        <taxon>Pterygota</taxon>
        <taxon>Neoptera</taxon>
        <taxon>Endopterygota</taxon>
        <taxon>Coleoptera</taxon>
        <taxon>Polyphaga</taxon>
        <taxon>Elateriformia</taxon>
        <taxon>Elateroidea</taxon>
        <taxon>Lampyridae</taxon>
        <taxon>Lampyrinae</taxon>
        <taxon>Pyrocoelia</taxon>
    </lineage>
</organism>
<evidence type="ECO:0000313" key="9">
    <source>
        <dbReference type="EMBL" id="KAK5644556.1"/>
    </source>
</evidence>
<feature type="transmembrane region" description="Helical" evidence="8">
    <location>
        <begin position="344"/>
        <end position="368"/>
    </location>
</feature>
<reference evidence="9 10" key="1">
    <citation type="journal article" date="2024" name="Insects">
        <title>An Improved Chromosome-Level Genome Assembly of the Firefly Pyrocoelia pectoralis.</title>
        <authorList>
            <person name="Fu X."/>
            <person name="Meyer-Rochow V.B."/>
            <person name="Ballantyne L."/>
            <person name="Zhu X."/>
        </authorList>
    </citation>
    <scope>NUCLEOTIDE SEQUENCE [LARGE SCALE GENOMIC DNA]</scope>
    <source>
        <strain evidence="9">XCY_ONT2</strain>
    </source>
</reference>
<accession>A0AAN7ZNX5</accession>
<evidence type="ECO:0000256" key="6">
    <source>
        <dbReference type="ARBA" id="ARBA00023170"/>
    </source>
</evidence>
<protein>
    <recommendedName>
        <fullName evidence="11">Ionotropic receptor</fullName>
    </recommendedName>
</protein>